<dbReference type="Proteomes" id="UP000252085">
    <property type="component" value="Unassembled WGS sequence"/>
</dbReference>
<accession>A0A367R830</accession>
<comment type="caution">
    <text evidence="1">The sequence shown here is derived from an EMBL/GenBank/DDBJ whole genome shotgun (WGS) entry which is preliminary data.</text>
</comment>
<evidence type="ECO:0000313" key="2">
    <source>
        <dbReference type="Proteomes" id="UP000252085"/>
    </source>
</evidence>
<proteinExistence type="predicted"/>
<evidence type="ECO:0000313" key="1">
    <source>
        <dbReference type="EMBL" id="RCJ32080.1"/>
    </source>
</evidence>
<sequence length="93" mass="10603">MSETNAEYQDILDEMIRIGNLKAEYKDILLEISELGNKACANGLIFGLGWGEDANHVVLNEYEIHDKNGNFLYLTLLEAREYLQNLIAEIEPD</sequence>
<organism evidence="1 2">
    <name type="scientific">Nostoc punctiforme NIES-2108</name>
    <dbReference type="NCBI Taxonomy" id="1356359"/>
    <lineage>
        <taxon>Bacteria</taxon>
        <taxon>Bacillati</taxon>
        <taxon>Cyanobacteriota</taxon>
        <taxon>Cyanophyceae</taxon>
        <taxon>Nostocales</taxon>
        <taxon>Nostocaceae</taxon>
        <taxon>Nostoc</taxon>
    </lineage>
</organism>
<protein>
    <submittedName>
        <fullName evidence="1">Uncharacterized protein</fullName>
    </submittedName>
</protein>
<dbReference type="AlphaFoldDB" id="A0A367R830"/>
<reference evidence="1 2" key="1">
    <citation type="submission" date="2016-04" db="EMBL/GenBank/DDBJ databases">
        <authorList>
            <person name="Evans L.H."/>
            <person name="Alamgir A."/>
            <person name="Owens N."/>
            <person name="Weber N.D."/>
            <person name="Virtaneva K."/>
            <person name="Barbian K."/>
            <person name="Babar A."/>
            <person name="Rosenke K."/>
        </authorList>
    </citation>
    <scope>NUCLEOTIDE SEQUENCE [LARGE SCALE GENOMIC DNA]</scope>
    <source>
        <strain evidence="1">NIES-2108</strain>
    </source>
</reference>
<name>A0A367R830_NOSPU</name>
<dbReference type="EMBL" id="LXQE01000169">
    <property type="protein sequence ID" value="RCJ32080.1"/>
    <property type="molecule type" value="Genomic_DNA"/>
</dbReference>
<gene>
    <name evidence="1" type="ORF">A6769_29095</name>
</gene>